<dbReference type="Pfam" id="PF02129">
    <property type="entry name" value="Peptidase_S15"/>
    <property type="match status" value="1"/>
</dbReference>
<keyword evidence="1" id="KW-0472">Membrane</keyword>
<dbReference type="PANTHER" id="PTHR43358">
    <property type="entry name" value="ALPHA/BETA-HYDROLASE"/>
    <property type="match status" value="1"/>
</dbReference>
<organism evidence="3 4">
    <name type="scientific">Siminovitchia acidinfaciens</name>
    <dbReference type="NCBI Taxonomy" id="2321395"/>
    <lineage>
        <taxon>Bacteria</taxon>
        <taxon>Bacillati</taxon>
        <taxon>Bacillota</taxon>
        <taxon>Bacilli</taxon>
        <taxon>Bacillales</taxon>
        <taxon>Bacillaceae</taxon>
        <taxon>Siminovitchia</taxon>
    </lineage>
</organism>
<sequence length="323" mass="35663">MLGPTNTTPVTGRRPGIRNKKKAAWIAIVSIILLAFGVSVGISVYVGTNLTKPEKKAIDILPSDYEMVYKDIEFMSKDAKTKLSGWVLEPPVPAKMNVVFAHGYKGNRYEENIPFLPLASNLLADGYRVIMFDFRYAGESEGEMTTVGVKEKLDLLGAIDWTAEHYDEPVGLLGISMGAATSILAAAESEDVIAVVADSPFSDLHNYLKVNMPVWTDLPNFPFTPLILTLIPFMADVDLHDASPISVLDKVAPRPVLFIHNRGDASIPYTESEIMAEKDPDHFALWLTDGDGHVKSFEQNSEEYVDKVRGFFDKALQEGEARP</sequence>
<dbReference type="SUPFAM" id="SSF53474">
    <property type="entry name" value="alpha/beta-Hydrolases"/>
    <property type="match status" value="1"/>
</dbReference>
<protein>
    <submittedName>
        <fullName evidence="3">Alpha/beta fold hydrolase</fullName>
    </submittedName>
</protein>
<comment type="caution">
    <text evidence="3">The sequence shown here is derived from an EMBL/GenBank/DDBJ whole genome shotgun (WGS) entry which is preliminary data.</text>
</comment>
<dbReference type="EMBL" id="QYTV02000009">
    <property type="protein sequence ID" value="RST72233.1"/>
    <property type="molecule type" value="Genomic_DNA"/>
</dbReference>
<proteinExistence type="predicted"/>
<dbReference type="InterPro" id="IPR029058">
    <property type="entry name" value="AB_hydrolase_fold"/>
</dbReference>
<keyword evidence="4" id="KW-1185">Reference proteome</keyword>
<reference evidence="3" key="1">
    <citation type="submission" date="2018-12" db="EMBL/GenBank/DDBJ databases">
        <authorList>
            <person name="Sun L."/>
            <person name="Chen Z."/>
        </authorList>
    </citation>
    <scope>NUCLEOTIDE SEQUENCE [LARGE SCALE GENOMIC DNA]</scope>
    <source>
        <strain evidence="3">3-2-2</strain>
    </source>
</reference>
<evidence type="ECO:0000313" key="4">
    <source>
        <dbReference type="Proteomes" id="UP000287156"/>
    </source>
</evidence>
<evidence type="ECO:0000256" key="1">
    <source>
        <dbReference type="SAM" id="Phobius"/>
    </source>
</evidence>
<dbReference type="Proteomes" id="UP000287156">
    <property type="component" value="Unassembled WGS sequence"/>
</dbReference>
<dbReference type="RefSeq" id="WP_126051858.1">
    <property type="nucleotide sequence ID" value="NZ_QYTV02000009.1"/>
</dbReference>
<dbReference type="Gene3D" id="3.40.50.1820">
    <property type="entry name" value="alpha/beta hydrolase"/>
    <property type="match status" value="1"/>
</dbReference>
<name>A0A429XVE0_9BACI</name>
<feature type="domain" description="Xaa-Pro dipeptidyl-peptidase-like" evidence="2">
    <location>
        <begin position="112"/>
        <end position="208"/>
    </location>
</feature>
<evidence type="ECO:0000259" key="2">
    <source>
        <dbReference type="Pfam" id="PF02129"/>
    </source>
</evidence>
<dbReference type="OrthoDB" id="9776685at2"/>
<accession>A0A429XVE0</accession>
<keyword evidence="1" id="KW-1133">Transmembrane helix</keyword>
<feature type="transmembrane region" description="Helical" evidence="1">
    <location>
        <begin position="23"/>
        <end position="46"/>
    </location>
</feature>
<dbReference type="InterPro" id="IPR052920">
    <property type="entry name" value="DNA-binding_regulatory"/>
</dbReference>
<keyword evidence="1" id="KW-0812">Transmembrane</keyword>
<keyword evidence="3" id="KW-0378">Hydrolase</keyword>
<gene>
    <name evidence="3" type="ORF">D4T97_016440</name>
</gene>
<dbReference type="PANTHER" id="PTHR43358:SF4">
    <property type="entry name" value="ALPHA_BETA HYDROLASE FOLD-1 DOMAIN-CONTAINING PROTEIN"/>
    <property type="match status" value="1"/>
</dbReference>
<evidence type="ECO:0000313" key="3">
    <source>
        <dbReference type="EMBL" id="RST72233.1"/>
    </source>
</evidence>
<dbReference type="InterPro" id="IPR000383">
    <property type="entry name" value="Xaa-Pro-like_dom"/>
</dbReference>
<dbReference type="GO" id="GO:0016787">
    <property type="term" value="F:hydrolase activity"/>
    <property type="evidence" value="ECO:0007669"/>
    <property type="project" value="UniProtKB-KW"/>
</dbReference>
<dbReference type="AlphaFoldDB" id="A0A429XVE0"/>